<evidence type="ECO:0000313" key="2">
    <source>
        <dbReference type="EMBL" id="CAB3244852.1"/>
    </source>
</evidence>
<evidence type="ECO:0000313" key="3">
    <source>
        <dbReference type="Proteomes" id="UP000494106"/>
    </source>
</evidence>
<dbReference type="Proteomes" id="UP000494106">
    <property type="component" value="Unassembled WGS sequence"/>
</dbReference>
<keyword evidence="1" id="KW-0732">Signal</keyword>
<dbReference type="AlphaFoldDB" id="A0A8S1AHR2"/>
<feature type="chain" id="PRO_5035940497" evidence="1">
    <location>
        <begin position="27"/>
        <end position="174"/>
    </location>
</feature>
<keyword evidence="3" id="KW-1185">Reference proteome</keyword>
<comment type="caution">
    <text evidence="2">The sequence shown here is derived from an EMBL/GenBank/DDBJ whole genome shotgun (WGS) entry which is preliminary data.</text>
</comment>
<sequence length="174" mass="20499">MNKLVPAILLCYMCFLALLLIPSSEAVENSHRNRRALAFLNSTRFFLKFNFKENMIPWNQLFAQAIGFRMNWDVPSMTFRPFPLRLHRRNIYNYAETLLNKNGLSGFHCIRRTICEMQEIEQPIRIYHKILQMIFRKQSSGTERWHNVTTNECVEAVSSCPFSLLDISPYTDIS</sequence>
<dbReference type="PANTHER" id="PTHR21398:SF6">
    <property type="entry name" value="AGAP007094-PA"/>
    <property type="match status" value="1"/>
</dbReference>
<protein>
    <submittedName>
        <fullName evidence="2">Uncharacterized protein</fullName>
    </submittedName>
</protein>
<dbReference type="PANTHER" id="PTHR21398">
    <property type="entry name" value="AGAP007094-PA"/>
    <property type="match status" value="1"/>
</dbReference>
<dbReference type="InterPro" id="IPR006631">
    <property type="entry name" value="DM4_12"/>
</dbReference>
<accession>A0A8S1AHR2</accession>
<proteinExistence type="predicted"/>
<gene>
    <name evidence="2" type="ORF">APLA_LOCUS10187</name>
</gene>
<name>A0A8S1AHR2_ARCPL</name>
<dbReference type="Pfam" id="PF07841">
    <property type="entry name" value="DM4_12"/>
    <property type="match status" value="1"/>
</dbReference>
<dbReference type="OrthoDB" id="7526931at2759"/>
<dbReference type="SMART" id="SM00718">
    <property type="entry name" value="DM4_12"/>
    <property type="match status" value="1"/>
</dbReference>
<feature type="signal peptide" evidence="1">
    <location>
        <begin position="1"/>
        <end position="26"/>
    </location>
</feature>
<organism evidence="2 3">
    <name type="scientific">Arctia plantaginis</name>
    <name type="common">Wood tiger moth</name>
    <name type="synonym">Phalaena plantaginis</name>
    <dbReference type="NCBI Taxonomy" id="874455"/>
    <lineage>
        <taxon>Eukaryota</taxon>
        <taxon>Metazoa</taxon>
        <taxon>Ecdysozoa</taxon>
        <taxon>Arthropoda</taxon>
        <taxon>Hexapoda</taxon>
        <taxon>Insecta</taxon>
        <taxon>Pterygota</taxon>
        <taxon>Neoptera</taxon>
        <taxon>Endopterygota</taxon>
        <taxon>Lepidoptera</taxon>
        <taxon>Glossata</taxon>
        <taxon>Ditrysia</taxon>
        <taxon>Noctuoidea</taxon>
        <taxon>Erebidae</taxon>
        <taxon>Arctiinae</taxon>
        <taxon>Arctia</taxon>
    </lineage>
</organism>
<dbReference type="EMBL" id="CADEBC010000522">
    <property type="protein sequence ID" value="CAB3244852.1"/>
    <property type="molecule type" value="Genomic_DNA"/>
</dbReference>
<evidence type="ECO:0000256" key="1">
    <source>
        <dbReference type="SAM" id="SignalP"/>
    </source>
</evidence>
<reference evidence="2 3" key="1">
    <citation type="submission" date="2020-04" db="EMBL/GenBank/DDBJ databases">
        <authorList>
            <person name="Wallbank WR R."/>
            <person name="Pardo Diaz C."/>
            <person name="Kozak K."/>
            <person name="Martin S."/>
            <person name="Jiggins C."/>
            <person name="Moest M."/>
            <person name="Warren A I."/>
            <person name="Byers J.R.P. K."/>
            <person name="Montejo-Kovacevich G."/>
            <person name="Yen C E."/>
        </authorList>
    </citation>
    <scope>NUCLEOTIDE SEQUENCE [LARGE SCALE GENOMIC DNA]</scope>
</reference>